<protein>
    <recommendedName>
        <fullName evidence="2">histidine kinase</fullName>
        <ecNumber evidence="2">2.7.13.3</ecNumber>
    </recommendedName>
</protein>
<evidence type="ECO:0000256" key="8">
    <source>
        <dbReference type="ARBA" id="ARBA00023012"/>
    </source>
</evidence>
<dbReference type="Proteomes" id="UP001597483">
    <property type="component" value="Unassembled WGS sequence"/>
</dbReference>
<gene>
    <name evidence="13" type="ORF">ACFSVL_03175</name>
</gene>
<keyword evidence="4" id="KW-0808">Transferase</keyword>
<keyword evidence="6 13" id="KW-0418">Kinase</keyword>
<accession>A0ABW5GZG6</accession>
<evidence type="ECO:0000256" key="6">
    <source>
        <dbReference type="ARBA" id="ARBA00022777"/>
    </source>
</evidence>
<keyword evidence="14" id="KW-1185">Reference proteome</keyword>
<reference evidence="14" key="1">
    <citation type="journal article" date="2019" name="Int. J. Syst. Evol. Microbiol.">
        <title>The Global Catalogue of Microorganisms (GCM) 10K type strain sequencing project: providing services to taxonomists for standard genome sequencing and annotation.</title>
        <authorList>
            <consortium name="The Broad Institute Genomics Platform"/>
            <consortium name="The Broad Institute Genome Sequencing Center for Infectious Disease"/>
            <person name="Wu L."/>
            <person name="Ma J."/>
        </authorList>
    </citation>
    <scope>NUCLEOTIDE SEQUENCE [LARGE SCALE GENOMIC DNA]</scope>
    <source>
        <strain evidence="14">CGMCC 4.7641</strain>
    </source>
</reference>
<feature type="domain" description="Histidine kinase/HSP90-like ATPase" evidence="10">
    <location>
        <begin position="285"/>
        <end position="376"/>
    </location>
</feature>
<feature type="transmembrane region" description="Helical" evidence="9">
    <location>
        <begin position="129"/>
        <end position="148"/>
    </location>
</feature>
<sequence>MRGLVTWVRKQRWLRDLPLYAVFVTLGPNIMEQDTWLLKMFPTLFLLPLLLRRRYPRTVAVLILIGVLIVYTNEVWAHDRGRSDLAMAVVLYTLVKAGDRWFIAFAVAVAGLDTLWGFTWGVNTLNPTLTVFGALPLYLAAWALGAFFRAREQLAEEERLRAELAASEEQARSRASVAEERTRIARELHDVLAHSMSVIVLNAEGAKLARHQDPDAVDRTLDTISKTGRSALAELRRLLEVMHAGEPARAPQPTLDQLRTLVAQSGRDITLEVDGDIADLPAGVALQAYRIVQEALTNMLKHAPPDASGRVQVTFTGPEIRVEVTNSGGREPAAAGLPGSGRGLTGMAQRVAMYHGKLETGALPDGGYRVAATLRTDAA</sequence>
<dbReference type="Pfam" id="PF23539">
    <property type="entry name" value="DUF7134"/>
    <property type="match status" value="1"/>
</dbReference>
<keyword evidence="8" id="KW-0902">Two-component regulatory system</keyword>
<keyword evidence="3" id="KW-0597">Phosphoprotein</keyword>
<evidence type="ECO:0000313" key="13">
    <source>
        <dbReference type="EMBL" id="MFD2466377.1"/>
    </source>
</evidence>
<name>A0ABW5GZG6_9PSEU</name>
<dbReference type="Pfam" id="PF02518">
    <property type="entry name" value="HATPase_c"/>
    <property type="match status" value="1"/>
</dbReference>
<evidence type="ECO:0000256" key="2">
    <source>
        <dbReference type="ARBA" id="ARBA00012438"/>
    </source>
</evidence>
<dbReference type="GO" id="GO:0016301">
    <property type="term" value="F:kinase activity"/>
    <property type="evidence" value="ECO:0007669"/>
    <property type="project" value="UniProtKB-KW"/>
</dbReference>
<dbReference type="InterPro" id="IPR036890">
    <property type="entry name" value="HATPase_C_sf"/>
</dbReference>
<proteinExistence type="predicted"/>
<dbReference type="PANTHER" id="PTHR24421">
    <property type="entry name" value="NITRATE/NITRITE SENSOR PROTEIN NARX-RELATED"/>
    <property type="match status" value="1"/>
</dbReference>
<evidence type="ECO:0000256" key="1">
    <source>
        <dbReference type="ARBA" id="ARBA00000085"/>
    </source>
</evidence>
<keyword evidence="9" id="KW-0472">Membrane</keyword>
<feature type="domain" description="DUF7134" evidence="12">
    <location>
        <begin position="5"/>
        <end position="152"/>
    </location>
</feature>
<feature type="transmembrane region" description="Helical" evidence="9">
    <location>
        <begin position="101"/>
        <end position="122"/>
    </location>
</feature>
<evidence type="ECO:0000259" key="12">
    <source>
        <dbReference type="Pfam" id="PF23539"/>
    </source>
</evidence>
<organism evidence="13 14">
    <name type="scientific">Amycolatopsis silviterrae</name>
    <dbReference type="NCBI Taxonomy" id="1656914"/>
    <lineage>
        <taxon>Bacteria</taxon>
        <taxon>Bacillati</taxon>
        <taxon>Actinomycetota</taxon>
        <taxon>Actinomycetes</taxon>
        <taxon>Pseudonocardiales</taxon>
        <taxon>Pseudonocardiaceae</taxon>
        <taxon>Amycolatopsis</taxon>
    </lineage>
</organism>
<keyword evidence="9" id="KW-1133">Transmembrane helix</keyword>
<evidence type="ECO:0000256" key="9">
    <source>
        <dbReference type="SAM" id="Phobius"/>
    </source>
</evidence>
<evidence type="ECO:0000256" key="5">
    <source>
        <dbReference type="ARBA" id="ARBA00022741"/>
    </source>
</evidence>
<evidence type="ECO:0000259" key="10">
    <source>
        <dbReference type="Pfam" id="PF02518"/>
    </source>
</evidence>
<dbReference type="InterPro" id="IPR050482">
    <property type="entry name" value="Sensor_HK_TwoCompSys"/>
</dbReference>
<evidence type="ECO:0000313" key="14">
    <source>
        <dbReference type="Proteomes" id="UP001597483"/>
    </source>
</evidence>
<dbReference type="CDD" id="cd16917">
    <property type="entry name" value="HATPase_UhpB-NarQ-NarX-like"/>
    <property type="match status" value="1"/>
</dbReference>
<feature type="transmembrane region" description="Helical" evidence="9">
    <location>
        <begin position="59"/>
        <end position="77"/>
    </location>
</feature>
<feature type="domain" description="Signal transduction histidine kinase subgroup 3 dimerisation and phosphoacceptor" evidence="11">
    <location>
        <begin position="180"/>
        <end position="244"/>
    </location>
</feature>
<dbReference type="InterPro" id="IPR003594">
    <property type="entry name" value="HATPase_dom"/>
</dbReference>
<dbReference type="RefSeq" id="WP_378300227.1">
    <property type="nucleotide sequence ID" value="NZ_JBHUKS010000003.1"/>
</dbReference>
<dbReference type="EMBL" id="JBHUKS010000003">
    <property type="protein sequence ID" value="MFD2466377.1"/>
    <property type="molecule type" value="Genomic_DNA"/>
</dbReference>
<evidence type="ECO:0000256" key="4">
    <source>
        <dbReference type="ARBA" id="ARBA00022679"/>
    </source>
</evidence>
<keyword evidence="9" id="KW-0812">Transmembrane</keyword>
<dbReference type="EC" id="2.7.13.3" evidence="2"/>
<evidence type="ECO:0000256" key="7">
    <source>
        <dbReference type="ARBA" id="ARBA00022840"/>
    </source>
</evidence>
<dbReference type="InterPro" id="IPR055558">
    <property type="entry name" value="DUF7134"/>
</dbReference>
<evidence type="ECO:0000256" key="3">
    <source>
        <dbReference type="ARBA" id="ARBA00022553"/>
    </source>
</evidence>
<keyword evidence="5" id="KW-0547">Nucleotide-binding</keyword>
<evidence type="ECO:0000259" key="11">
    <source>
        <dbReference type="Pfam" id="PF07730"/>
    </source>
</evidence>
<dbReference type="SUPFAM" id="SSF55874">
    <property type="entry name" value="ATPase domain of HSP90 chaperone/DNA topoisomerase II/histidine kinase"/>
    <property type="match status" value="1"/>
</dbReference>
<comment type="caution">
    <text evidence="13">The sequence shown here is derived from an EMBL/GenBank/DDBJ whole genome shotgun (WGS) entry which is preliminary data.</text>
</comment>
<dbReference type="PANTHER" id="PTHR24421:SF10">
    <property type="entry name" value="NITRATE_NITRITE SENSOR PROTEIN NARQ"/>
    <property type="match status" value="1"/>
</dbReference>
<comment type="catalytic activity">
    <reaction evidence="1">
        <text>ATP + protein L-histidine = ADP + protein N-phospho-L-histidine.</text>
        <dbReference type="EC" id="2.7.13.3"/>
    </reaction>
</comment>
<dbReference type="Gene3D" id="3.30.565.10">
    <property type="entry name" value="Histidine kinase-like ATPase, C-terminal domain"/>
    <property type="match status" value="1"/>
</dbReference>
<dbReference type="Gene3D" id="1.20.5.1930">
    <property type="match status" value="1"/>
</dbReference>
<dbReference type="InterPro" id="IPR011712">
    <property type="entry name" value="Sig_transdc_His_kin_sub3_dim/P"/>
</dbReference>
<dbReference type="Pfam" id="PF07730">
    <property type="entry name" value="HisKA_3"/>
    <property type="match status" value="1"/>
</dbReference>
<keyword evidence="7" id="KW-0067">ATP-binding</keyword>